<proteinExistence type="predicted"/>
<dbReference type="Pfam" id="PF02065">
    <property type="entry name" value="Melibiase"/>
    <property type="match status" value="1"/>
</dbReference>
<dbReference type="InterPro" id="IPR050985">
    <property type="entry name" value="Alpha-glycosidase_related"/>
</dbReference>
<dbReference type="EMBL" id="JACRTE010000024">
    <property type="protein sequence ID" value="MBC8597363.1"/>
    <property type="molecule type" value="Genomic_DNA"/>
</dbReference>
<dbReference type="GO" id="GO:0016052">
    <property type="term" value="P:carbohydrate catabolic process"/>
    <property type="evidence" value="ECO:0007669"/>
    <property type="project" value="InterPro"/>
</dbReference>
<evidence type="ECO:0000313" key="3">
    <source>
        <dbReference type="EMBL" id="MBC8597363.1"/>
    </source>
</evidence>
<dbReference type="InterPro" id="IPR002252">
    <property type="entry name" value="Glyco_hydro_36"/>
</dbReference>
<evidence type="ECO:0000313" key="4">
    <source>
        <dbReference type="Proteomes" id="UP000647416"/>
    </source>
</evidence>
<keyword evidence="2" id="KW-0326">Glycosidase</keyword>
<dbReference type="RefSeq" id="WP_262432651.1">
    <property type="nucleotide sequence ID" value="NZ_JACRTE010000024.1"/>
</dbReference>
<dbReference type="PANTHER" id="PTHR43053">
    <property type="entry name" value="GLYCOSIDASE FAMILY 31"/>
    <property type="match status" value="1"/>
</dbReference>
<evidence type="ECO:0000256" key="2">
    <source>
        <dbReference type="ARBA" id="ARBA00023295"/>
    </source>
</evidence>
<gene>
    <name evidence="3" type="ORF">H8706_10890</name>
</gene>
<dbReference type="AlphaFoldDB" id="A0A926F7R3"/>
<dbReference type="GO" id="GO:0004557">
    <property type="term" value="F:alpha-galactosidase activity"/>
    <property type="evidence" value="ECO:0007669"/>
    <property type="project" value="InterPro"/>
</dbReference>
<dbReference type="CDD" id="cd14791">
    <property type="entry name" value="GH36"/>
    <property type="match status" value="1"/>
</dbReference>
<accession>A0A926F7R3</accession>
<dbReference type="SUPFAM" id="SSF51445">
    <property type="entry name" value="(Trans)glycosidases"/>
    <property type="match status" value="1"/>
</dbReference>
<dbReference type="InterPro" id="IPR017853">
    <property type="entry name" value="GH"/>
</dbReference>
<keyword evidence="4" id="KW-1185">Reference proteome</keyword>
<keyword evidence="1" id="KW-0378">Hydrolase</keyword>
<sequence>METKILNYTFKCNSDIDLTCASQSDDYIKIKIDINFGKKVKPEPIEISWFTPANGAFTCWSPLVFQDRKLRPNWGKLETESRSGHGMPIQCYIGSDDNNRASVYLSDVRTPITIRSGILEENGKIEWKLVLFSQLIGEISEYSTELVIDARQLPYNNIISEAVKCWSDKEGASDDKPEAAFDLLYSTWYSYHQRVTDAALIPELEAAAKLGMKTVIIDDGWQLETSARGYAYCGDWKAAKNKIPDLKSFSDKVHSLGMKVMLWFAVPFVGEFAEVRERFKDMYLNDLREGQMAYVLDPRYPETRKYLCDIYENAVREWDLDGLKLDFIDRFRLTDVSKTSHPDMDTESLQDAICTLLCEVNERLNAIKPGFLIEFRQGYVGPIMQKYGNMLRAEDCPQDSVKNRVAVINLRLTTEKAAVHSDMLMWEQYDTPEDAAEQIINVMFSVPQISVKINELSKNHYDMLEFYLKLWQSKRDTLMHGELYAKAPSANYSIVTAKDDDNLVSVLYSEKLFIADKDYECITLINGTGVLGLYVDGNNLNSSYSYDIYDCMGNVVQSGETGLVSIRYFDVPKSGVLIMNAKK</sequence>
<dbReference type="Proteomes" id="UP000647416">
    <property type="component" value="Unassembled WGS sequence"/>
</dbReference>
<name>A0A926F7R3_9FIRM</name>
<dbReference type="PANTHER" id="PTHR43053:SF3">
    <property type="entry name" value="ALPHA-GALACTOSIDASE C-RELATED"/>
    <property type="match status" value="1"/>
</dbReference>
<reference evidence="3" key="1">
    <citation type="submission" date="2020-08" db="EMBL/GenBank/DDBJ databases">
        <title>Genome public.</title>
        <authorList>
            <person name="Liu C."/>
            <person name="Sun Q."/>
        </authorList>
    </citation>
    <scope>NUCLEOTIDE SEQUENCE</scope>
    <source>
        <strain evidence="3">NSJ-50</strain>
    </source>
</reference>
<dbReference type="Gene3D" id="3.20.20.70">
    <property type="entry name" value="Aldolase class I"/>
    <property type="match status" value="1"/>
</dbReference>
<evidence type="ECO:0000256" key="1">
    <source>
        <dbReference type="ARBA" id="ARBA00022801"/>
    </source>
</evidence>
<comment type="caution">
    <text evidence="3">The sequence shown here is derived from an EMBL/GenBank/DDBJ whole genome shotgun (WGS) entry which is preliminary data.</text>
</comment>
<organism evidence="3 4">
    <name type="scientific">Qingrenia yutianensis</name>
    <dbReference type="NCBI Taxonomy" id="2763676"/>
    <lineage>
        <taxon>Bacteria</taxon>
        <taxon>Bacillati</taxon>
        <taxon>Bacillota</taxon>
        <taxon>Clostridia</taxon>
        <taxon>Eubacteriales</taxon>
        <taxon>Oscillospiraceae</taxon>
        <taxon>Qingrenia</taxon>
    </lineage>
</organism>
<protein>
    <submittedName>
        <fullName evidence="3">Alpha-galactosidase</fullName>
    </submittedName>
</protein>
<dbReference type="InterPro" id="IPR013785">
    <property type="entry name" value="Aldolase_TIM"/>
</dbReference>